<keyword evidence="2" id="KW-0645">Protease</keyword>
<keyword evidence="7" id="KW-0482">Metalloprotease</keyword>
<feature type="signal peptide" evidence="9">
    <location>
        <begin position="1"/>
        <end position="23"/>
    </location>
</feature>
<evidence type="ECO:0000256" key="7">
    <source>
        <dbReference type="ARBA" id="ARBA00023049"/>
    </source>
</evidence>
<keyword evidence="4 9" id="KW-0732">Signal</keyword>
<evidence type="ECO:0000259" key="11">
    <source>
        <dbReference type="Pfam" id="PF18962"/>
    </source>
</evidence>
<proteinExistence type="inferred from homology"/>
<feature type="domain" description="Secretion system C-terminal sorting" evidence="11">
    <location>
        <begin position="973"/>
        <end position="1040"/>
    </location>
</feature>
<protein>
    <submittedName>
        <fullName evidence="13">T9SS type A sorting domain-containing protein</fullName>
    </submittedName>
</protein>
<comment type="similarity">
    <text evidence="1">Belongs to the peptidase M43B family.</text>
</comment>
<keyword evidence="6" id="KW-0862">Zinc</keyword>
<keyword evidence="8" id="KW-1015">Disulfide bond</keyword>
<dbReference type="GO" id="GO:0006508">
    <property type="term" value="P:proteolysis"/>
    <property type="evidence" value="ECO:0007669"/>
    <property type="project" value="UniProtKB-KW"/>
</dbReference>
<dbReference type="Proteomes" id="UP001056837">
    <property type="component" value="Chromosome"/>
</dbReference>
<dbReference type="Pfam" id="PF05572">
    <property type="entry name" value="Peptidase_M43"/>
    <property type="match status" value="1"/>
</dbReference>
<evidence type="ECO:0000256" key="5">
    <source>
        <dbReference type="ARBA" id="ARBA00022801"/>
    </source>
</evidence>
<evidence type="ECO:0000256" key="2">
    <source>
        <dbReference type="ARBA" id="ARBA00022670"/>
    </source>
</evidence>
<accession>A0AAE9MM69</accession>
<dbReference type="GO" id="GO:0046872">
    <property type="term" value="F:metal ion binding"/>
    <property type="evidence" value="ECO:0007669"/>
    <property type="project" value="UniProtKB-KW"/>
</dbReference>
<sequence length="1048" mass="115266">MKQKNILFPFFFLLFFCVEVMLAQDCKVTIENQKVFSKYPESKKEFERFNHYTKKVVSKKQISQSNRAGETYIIPVVVHVYGATQHGLTVTYDKIKVALDKLNEDFNGLNDDFNTVDPVFSGRRGTLSIRFALAKIDPNGGSTNGVVFHPEKAGYGNGGGYDAQIAADAWDNYKYMNVYIMGDLYADGSSTNSGVAWYPNTAMSNNNTARVVYNGRYIHGNTNKEFASVLTHEFGHWLNLIHTFEGGCNDPNGDYVDDTPKEDTNSGDDGCNVGASDCGNLINYENYMGYDSASGCAKMFTQGQINRMLVALDHPARKPLWQPSNLVATGVNLSGGSLVVDNNKVEEALTNNGTIVNEAKHITLEGGTFAVGSGNLSLGTHFDLNLPQGISAQISVVNNRKLSVNFTGKALNHVKANNSTGIITFKDAAISGGTTALNSNKVAFEFSFYDPYKIVYVDNQDYTANSGSTWTFFRIEGAENDNAFGTFFENNALKLETYQKALVCQPGTRNPIPLTLNTEINQQSSWVSGGAYPDLHVIRDVNYTAWDGKTAYIGFQFQLYPGKLNYGWFRVQVNNNGSSYSLLDYAYSTEPYGKIKAGSKVYGGQPTCNDGIQNGDETGVDCGGTCEPCNVAITYCDSNGKNANDEFISRVQLHTIDNSSSSSSNGYADYTASISTNLLRGDSYSVTITPSWRTTKYSEGYSVWIDYNKNGDFTDPGELVWSKSASKDNIVSGQFTVPNSAVLGDTRMRVSMKYNGIATSCESFSYGEVEDYKIIISENSLPTCNDGVQNGDETGVDCGGSCLPCDTTDNIVYVDIDDLTVRSNDTWKFFRIESGDDTDYGAWYTGNTLRLVTYGKELVCNGVSNEVSYLEEGVVIGSSSNFVTDSHSFLVSSSDYTLWNGKTGFIGFSFKINGNTHYGWFHVSVASNGQSYTLTDYAYNKVANLPITTVNRIGAVGARYNELSKNVTLYAAPNPFESQTKINLSGFSKKEDIQLHVYDLLGRHIYTEKVNSSSTYVVIDESILKKEGMYLLKIQSGEEIKTLSILKK</sequence>
<keyword evidence="5" id="KW-0378">Hydrolase</keyword>
<evidence type="ECO:0000259" key="10">
    <source>
        <dbReference type="Pfam" id="PF05572"/>
    </source>
</evidence>
<dbReference type="AlphaFoldDB" id="A0AAE9MM69"/>
<dbReference type="InterPro" id="IPR026444">
    <property type="entry name" value="Secre_tail"/>
</dbReference>
<dbReference type="Pfam" id="PF18962">
    <property type="entry name" value="Por_Secre_tail"/>
    <property type="match status" value="1"/>
</dbReference>
<feature type="chain" id="PRO_5042139927" evidence="9">
    <location>
        <begin position="24"/>
        <end position="1048"/>
    </location>
</feature>
<dbReference type="EMBL" id="CP050861">
    <property type="protein sequence ID" value="UTD15877.1"/>
    <property type="molecule type" value="Genomic_DNA"/>
</dbReference>
<reference evidence="13" key="1">
    <citation type="submission" date="2020-04" db="EMBL/GenBank/DDBJ databases">
        <title>Tenacibaculum mesophilum bac2.</title>
        <authorList>
            <person name="Li M."/>
        </authorList>
    </citation>
    <scope>NUCLEOTIDE SEQUENCE</scope>
    <source>
        <strain evidence="13">Bac2</strain>
    </source>
</reference>
<evidence type="ECO:0000256" key="6">
    <source>
        <dbReference type="ARBA" id="ARBA00022833"/>
    </source>
</evidence>
<evidence type="ECO:0000256" key="3">
    <source>
        <dbReference type="ARBA" id="ARBA00022723"/>
    </source>
</evidence>
<name>A0AAE9MM69_9FLAO</name>
<dbReference type="Pfam" id="PF20009">
    <property type="entry name" value="GEVED"/>
    <property type="match status" value="1"/>
</dbReference>
<dbReference type="InterPro" id="IPR024079">
    <property type="entry name" value="MetalloPept_cat_dom_sf"/>
</dbReference>
<organism evidence="13 14">
    <name type="scientific">Tenacibaculum mesophilum</name>
    <dbReference type="NCBI Taxonomy" id="104268"/>
    <lineage>
        <taxon>Bacteria</taxon>
        <taxon>Pseudomonadati</taxon>
        <taxon>Bacteroidota</taxon>
        <taxon>Flavobacteriia</taxon>
        <taxon>Flavobacteriales</taxon>
        <taxon>Flavobacteriaceae</taxon>
        <taxon>Tenacibaculum</taxon>
    </lineage>
</organism>
<dbReference type="RefSeq" id="WP_253679383.1">
    <property type="nucleotide sequence ID" value="NZ_CP050861.1"/>
</dbReference>
<dbReference type="Gene3D" id="3.40.390.10">
    <property type="entry name" value="Collagenase (Catalytic Domain)"/>
    <property type="match status" value="1"/>
</dbReference>
<evidence type="ECO:0000313" key="13">
    <source>
        <dbReference type="EMBL" id="UTD15877.1"/>
    </source>
</evidence>
<evidence type="ECO:0000256" key="4">
    <source>
        <dbReference type="ARBA" id="ARBA00022729"/>
    </source>
</evidence>
<evidence type="ECO:0000256" key="9">
    <source>
        <dbReference type="SAM" id="SignalP"/>
    </source>
</evidence>
<feature type="domain" description="Peptidase M43 pregnancy-associated plasma-A" evidence="10">
    <location>
        <begin position="160"/>
        <end position="312"/>
    </location>
</feature>
<evidence type="ECO:0000256" key="1">
    <source>
        <dbReference type="ARBA" id="ARBA00008721"/>
    </source>
</evidence>
<dbReference type="PANTHER" id="PTHR47466:SF1">
    <property type="entry name" value="METALLOPROTEASE MEP1 (AFU_ORTHOLOGUE AFUA_1G07730)-RELATED"/>
    <property type="match status" value="1"/>
</dbReference>
<dbReference type="GO" id="GO:0008237">
    <property type="term" value="F:metallopeptidase activity"/>
    <property type="evidence" value="ECO:0007669"/>
    <property type="project" value="UniProtKB-KW"/>
</dbReference>
<dbReference type="SUPFAM" id="SSF55486">
    <property type="entry name" value="Metalloproteases ('zincins'), catalytic domain"/>
    <property type="match status" value="1"/>
</dbReference>
<dbReference type="InterPro" id="IPR008754">
    <property type="entry name" value="Peptidase_M43"/>
</dbReference>
<feature type="domain" description="GEVED" evidence="12">
    <location>
        <begin position="701"/>
        <end position="774"/>
    </location>
</feature>
<evidence type="ECO:0000259" key="12">
    <source>
        <dbReference type="Pfam" id="PF20009"/>
    </source>
</evidence>
<evidence type="ECO:0000256" key="8">
    <source>
        <dbReference type="ARBA" id="ARBA00023157"/>
    </source>
</evidence>
<dbReference type="InterPro" id="IPR045474">
    <property type="entry name" value="GEVED"/>
</dbReference>
<dbReference type="PANTHER" id="PTHR47466">
    <property type="match status" value="1"/>
</dbReference>
<evidence type="ECO:0000313" key="14">
    <source>
        <dbReference type="Proteomes" id="UP001056837"/>
    </source>
</evidence>
<dbReference type="NCBIfam" id="TIGR04183">
    <property type="entry name" value="Por_Secre_tail"/>
    <property type="match status" value="1"/>
</dbReference>
<gene>
    <name evidence="13" type="ORF">HER15_10530</name>
</gene>
<keyword evidence="3" id="KW-0479">Metal-binding</keyword>